<dbReference type="EMBL" id="CADCXU010009734">
    <property type="protein sequence ID" value="CAB0000639.1"/>
    <property type="molecule type" value="Genomic_DNA"/>
</dbReference>
<dbReference type="InterPro" id="IPR013087">
    <property type="entry name" value="Znf_C2H2_type"/>
</dbReference>
<sequence>MKLSEDVHRCSAVLQRGSLPETIRLQLVRPLVKNEILTLWFSNELLAAMDVPFLNPINIQGRNNYLRIKLLRLYPTLNNPGTSVIYYRSYQLIFKILISMKLIFFFLSTWHYIFSFRPSSEPPQNSAFRPYYHYLPPGSDSPSLTETTSSYSQPALPSFCDRDVFLQRQAAEIETLVSNLGQSKQGHLCLYCGKIYSRKYGLKIHIRTHTGFKPLKCKYCLRPFGDPSNLNKHVRLHADTETPYRCDLCGKMLVRKRDLDRHIKSRHGNLLP</sequence>
<evidence type="ECO:0000313" key="4">
    <source>
        <dbReference type="EMBL" id="CAB0000639.1"/>
    </source>
</evidence>
<evidence type="ECO:0000256" key="2">
    <source>
        <dbReference type="SAM" id="Phobius"/>
    </source>
</evidence>
<feature type="domain" description="C2H2-type" evidence="3">
    <location>
        <begin position="244"/>
        <end position="272"/>
    </location>
</feature>
<evidence type="ECO:0000313" key="5">
    <source>
        <dbReference type="Proteomes" id="UP000479000"/>
    </source>
</evidence>
<keyword evidence="2" id="KW-0472">Membrane</keyword>
<proteinExistence type="predicted"/>
<dbReference type="PROSITE" id="PS50157">
    <property type="entry name" value="ZINC_FINGER_C2H2_2"/>
    <property type="match status" value="3"/>
</dbReference>
<dbReference type="GO" id="GO:0008270">
    <property type="term" value="F:zinc ion binding"/>
    <property type="evidence" value="ECO:0007669"/>
    <property type="project" value="UniProtKB-KW"/>
</dbReference>
<feature type="domain" description="C2H2-type" evidence="3">
    <location>
        <begin position="215"/>
        <end position="242"/>
    </location>
</feature>
<dbReference type="GO" id="GO:0010468">
    <property type="term" value="P:regulation of gene expression"/>
    <property type="evidence" value="ECO:0007669"/>
    <property type="project" value="TreeGrafter"/>
</dbReference>
<keyword evidence="5" id="KW-1185">Reference proteome</keyword>
<gene>
    <name evidence="4" type="ORF">NTEN_LOCUS6426</name>
</gene>
<dbReference type="InterPro" id="IPR050331">
    <property type="entry name" value="Zinc_finger"/>
</dbReference>
<dbReference type="SMART" id="SM00355">
    <property type="entry name" value="ZnF_C2H2"/>
    <property type="match status" value="3"/>
</dbReference>
<accession>A0A6H5GEW9</accession>
<dbReference type="SUPFAM" id="SSF57667">
    <property type="entry name" value="beta-beta-alpha zinc fingers"/>
    <property type="match status" value="2"/>
</dbReference>
<protein>
    <recommendedName>
        <fullName evidence="3">C2H2-type domain-containing protein</fullName>
    </recommendedName>
</protein>
<dbReference type="PROSITE" id="PS00028">
    <property type="entry name" value="ZINC_FINGER_C2H2_1"/>
    <property type="match status" value="3"/>
</dbReference>
<keyword evidence="1" id="KW-0863">Zinc-finger</keyword>
<dbReference type="Pfam" id="PF00096">
    <property type="entry name" value="zf-C2H2"/>
    <property type="match status" value="3"/>
</dbReference>
<dbReference type="FunFam" id="3.30.160.60:FF:000616">
    <property type="entry name" value="PR domain zinc finger protein 13"/>
    <property type="match status" value="1"/>
</dbReference>
<name>A0A6H5GEW9_9HEMI</name>
<evidence type="ECO:0000256" key="1">
    <source>
        <dbReference type="PROSITE-ProRule" id="PRU00042"/>
    </source>
</evidence>
<dbReference type="GO" id="GO:0005634">
    <property type="term" value="C:nucleus"/>
    <property type="evidence" value="ECO:0007669"/>
    <property type="project" value="TreeGrafter"/>
</dbReference>
<reference evidence="4 5" key="1">
    <citation type="submission" date="2020-02" db="EMBL/GenBank/DDBJ databases">
        <authorList>
            <person name="Ferguson B K."/>
        </authorList>
    </citation>
    <scope>NUCLEOTIDE SEQUENCE [LARGE SCALE GENOMIC DNA]</scope>
</reference>
<dbReference type="AlphaFoldDB" id="A0A6H5GEW9"/>
<feature type="transmembrane region" description="Helical" evidence="2">
    <location>
        <begin position="92"/>
        <end position="113"/>
    </location>
</feature>
<keyword evidence="1" id="KW-0479">Metal-binding</keyword>
<dbReference type="InterPro" id="IPR036236">
    <property type="entry name" value="Znf_C2H2_sf"/>
</dbReference>
<dbReference type="PANTHER" id="PTHR16515">
    <property type="entry name" value="PR DOMAIN ZINC FINGER PROTEIN"/>
    <property type="match status" value="1"/>
</dbReference>
<organism evidence="4 5">
    <name type="scientific">Nesidiocoris tenuis</name>
    <dbReference type="NCBI Taxonomy" id="355587"/>
    <lineage>
        <taxon>Eukaryota</taxon>
        <taxon>Metazoa</taxon>
        <taxon>Ecdysozoa</taxon>
        <taxon>Arthropoda</taxon>
        <taxon>Hexapoda</taxon>
        <taxon>Insecta</taxon>
        <taxon>Pterygota</taxon>
        <taxon>Neoptera</taxon>
        <taxon>Paraneoptera</taxon>
        <taxon>Hemiptera</taxon>
        <taxon>Heteroptera</taxon>
        <taxon>Panheteroptera</taxon>
        <taxon>Cimicomorpha</taxon>
        <taxon>Miridae</taxon>
        <taxon>Dicyphina</taxon>
        <taxon>Nesidiocoris</taxon>
    </lineage>
</organism>
<dbReference type="PANTHER" id="PTHR16515:SF21">
    <property type="entry name" value="PR DOMAIN ZINC FINGER PROTEIN 13"/>
    <property type="match status" value="1"/>
</dbReference>
<dbReference type="Proteomes" id="UP000479000">
    <property type="component" value="Unassembled WGS sequence"/>
</dbReference>
<dbReference type="Gene3D" id="3.30.160.60">
    <property type="entry name" value="Classic Zinc Finger"/>
    <property type="match status" value="3"/>
</dbReference>
<dbReference type="OrthoDB" id="9998363at2759"/>
<keyword evidence="2" id="KW-1133">Transmembrane helix</keyword>
<feature type="domain" description="C2H2-type" evidence="3">
    <location>
        <begin position="187"/>
        <end position="214"/>
    </location>
</feature>
<keyword evidence="1" id="KW-0862">Zinc</keyword>
<evidence type="ECO:0000259" key="3">
    <source>
        <dbReference type="PROSITE" id="PS50157"/>
    </source>
</evidence>
<keyword evidence="2" id="KW-0812">Transmembrane</keyword>
<dbReference type="FunFam" id="3.30.160.60:FF:000743">
    <property type="entry name" value="PR domain zinc finger protein 13"/>
    <property type="match status" value="1"/>
</dbReference>